<dbReference type="EMBL" id="JAWLKH010000031">
    <property type="protein sequence ID" value="MDV6314339.1"/>
    <property type="molecule type" value="Genomic_DNA"/>
</dbReference>
<reference evidence="2" key="1">
    <citation type="submission" date="2023-10" db="EMBL/GenBank/DDBJ databases">
        <title>Development of a sustainable strategy for remediation of hydrocarbon-contaminated territories based on the waste exchange concept.</title>
        <authorList>
            <person name="Krivoruchko A."/>
        </authorList>
    </citation>
    <scope>NUCLEOTIDE SEQUENCE</scope>
    <source>
        <strain evidence="2">IEGM 1279</strain>
    </source>
</reference>
<dbReference type="InterPro" id="IPR032710">
    <property type="entry name" value="NTF2-like_dom_sf"/>
</dbReference>
<comment type="caution">
    <text evidence="2">The sequence shown here is derived from an EMBL/GenBank/DDBJ whole genome shotgun (WGS) entry which is preliminary data.</text>
</comment>
<organism evidence="2 3">
    <name type="scientific">Gordonia amicalis</name>
    <dbReference type="NCBI Taxonomy" id="89053"/>
    <lineage>
        <taxon>Bacteria</taxon>
        <taxon>Bacillati</taxon>
        <taxon>Actinomycetota</taxon>
        <taxon>Actinomycetes</taxon>
        <taxon>Mycobacteriales</taxon>
        <taxon>Gordoniaceae</taxon>
        <taxon>Gordonia</taxon>
    </lineage>
</organism>
<dbReference type="RefSeq" id="WP_081598272.1">
    <property type="nucleotide sequence ID" value="NZ_CP096596.1"/>
</dbReference>
<dbReference type="Pfam" id="PF13577">
    <property type="entry name" value="SnoaL_4"/>
    <property type="match status" value="1"/>
</dbReference>
<protein>
    <submittedName>
        <fullName evidence="2">Nuclear transport factor 2 family protein</fullName>
    </submittedName>
</protein>
<dbReference type="Gene3D" id="3.10.450.50">
    <property type="match status" value="1"/>
</dbReference>
<accession>A0AAE4R793</accession>
<evidence type="ECO:0000313" key="3">
    <source>
        <dbReference type="Proteomes" id="UP001185922"/>
    </source>
</evidence>
<evidence type="ECO:0000313" key="2">
    <source>
        <dbReference type="EMBL" id="MDV6314339.1"/>
    </source>
</evidence>
<sequence>MGEVKMQPDEAAAREEIRDLAARYNLYGDTGRTEQEARLFTADGTLEFVDLDAAPRRYTGHEDIQGFFEGVKSAWLAEIRDTGVSARVFHHLTTHVIDMTGPRTARGTAYVALIRHFGLAEWGRYTDEYTLTDSGWRFSYRRVTREGEVGPDGDVRGEVHG</sequence>
<gene>
    <name evidence="2" type="ORF">R3Q15_21055</name>
</gene>
<dbReference type="Proteomes" id="UP001185922">
    <property type="component" value="Unassembled WGS sequence"/>
</dbReference>
<name>A0AAE4R793_9ACTN</name>
<dbReference type="InterPro" id="IPR037401">
    <property type="entry name" value="SnoaL-like"/>
</dbReference>
<evidence type="ECO:0000259" key="1">
    <source>
        <dbReference type="Pfam" id="PF13577"/>
    </source>
</evidence>
<dbReference type="SUPFAM" id="SSF54427">
    <property type="entry name" value="NTF2-like"/>
    <property type="match status" value="1"/>
</dbReference>
<feature type="domain" description="SnoaL-like" evidence="1">
    <location>
        <begin position="10"/>
        <end position="142"/>
    </location>
</feature>
<proteinExistence type="predicted"/>
<dbReference type="AlphaFoldDB" id="A0AAE4R793"/>